<name>A0ABU1YL52_ROSSA</name>
<keyword evidence="1" id="KW-0732">Signal</keyword>
<organism evidence="2 3">
    <name type="scientific">Roseateles saccharophilus</name>
    <name type="common">Pseudomonas saccharophila</name>
    <dbReference type="NCBI Taxonomy" id="304"/>
    <lineage>
        <taxon>Bacteria</taxon>
        <taxon>Pseudomonadati</taxon>
        <taxon>Pseudomonadota</taxon>
        <taxon>Betaproteobacteria</taxon>
        <taxon>Burkholderiales</taxon>
        <taxon>Sphaerotilaceae</taxon>
        <taxon>Roseateles</taxon>
    </lineage>
</organism>
<comment type="caution">
    <text evidence="2">The sequence shown here is derived from an EMBL/GenBank/DDBJ whole genome shotgun (WGS) entry which is preliminary data.</text>
</comment>
<evidence type="ECO:0000256" key="1">
    <source>
        <dbReference type="SAM" id="SignalP"/>
    </source>
</evidence>
<accession>A0ABU1YL52</accession>
<dbReference type="Proteomes" id="UP001180453">
    <property type="component" value="Unassembled WGS sequence"/>
</dbReference>
<feature type="chain" id="PRO_5046785449" description="PEP-CTERM sorting domain-containing protein" evidence="1">
    <location>
        <begin position="20"/>
        <end position="230"/>
    </location>
</feature>
<dbReference type="Gene3D" id="2.60.120.260">
    <property type="entry name" value="Galactose-binding domain-like"/>
    <property type="match status" value="1"/>
</dbReference>
<evidence type="ECO:0000313" key="3">
    <source>
        <dbReference type="Proteomes" id="UP001180453"/>
    </source>
</evidence>
<feature type="signal peptide" evidence="1">
    <location>
        <begin position="1"/>
        <end position="19"/>
    </location>
</feature>
<gene>
    <name evidence="2" type="ORF">J2X20_002218</name>
</gene>
<protein>
    <recommendedName>
        <fullName evidence="4">PEP-CTERM sorting domain-containing protein</fullName>
    </recommendedName>
</protein>
<dbReference type="EMBL" id="JAVDXU010000001">
    <property type="protein sequence ID" value="MDR7269589.1"/>
    <property type="molecule type" value="Genomic_DNA"/>
</dbReference>
<keyword evidence="3" id="KW-1185">Reference proteome</keyword>
<evidence type="ECO:0000313" key="2">
    <source>
        <dbReference type="EMBL" id="MDR7269589.1"/>
    </source>
</evidence>
<sequence>MKRALSLLALIAFGSTALAAPVPASNLLVNGSFEGTTVANGGWVNVGTTPGWTWLAGPGTGFEIRNNIAGKAQDGLNYIELDTNGNTTIGQYLDNLSAGARYELSFWYAPREFQAASTNGVQAFWNGVQLGATLSGLGGSGNEWTEYRFSLTAQAGRNLLSFASTGASDSLGGNLDNVSLHRVPEPGSLALTFAALAGCLLLPRSLRKQAEARRAQALAAALAAPVPTRR</sequence>
<evidence type="ECO:0008006" key="4">
    <source>
        <dbReference type="Google" id="ProtNLM"/>
    </source>
</evidence>
<proteinExistence type="predicted"/>
<dbReference type="RefSeq" id="WP_310264471.1">
    <property type="nucleotide sequence ID" value="NZ_JAVDXU010000001.1"/>
</dbReference>
<reference evidence="2 3" key="1">
    <citation type="submission" date="2023-07" db="EMBL/GenBank/DDBJ databases">
        <title>Sorghum-associated microbial communities from plants grown in Nebraska, USA.</title>
        <authorList>
            <person name="Schachtman D."/>
        </authorList>
    </citation>
    <scope>NUCLEOTIDE SEQUENCE [LARGE SCALE GENOMIC DNA]</scope>
    <source>
        <strain evidence="2 3">BE314</strain>
    </source>
</reference>